<organism evidence="2 3">
    <name type="scientific">Musa acuminata subsp. malaccensis</name>
    <name type="common">Wild banana</name>
    <name type="synonym">Musa malaccensis</name>
    <dbReference type="NCBI Taxonomy" id="214687"/>
    <lineage>
        <taxon>Eukaryota</taxon>
        <taxon>Viridiplantae</taxon>
        <taxon>Streptophyta</taxon>
        <taxon>Embryophyta</taxon>
        <taxon>Tracheophyta</taxon>
        <taxon>Spermatophyta</taxon>
        <taxon>Magnoliopsida</taxon>
        <taxon>Liliopsida</taxon>
        <taxon>Zingiberales</taxon>
        <taxon>Musaceae</taxon>
        <taxon>Musa</taxon>
    </lineage>
</organism>
<reference evidence="1" key="1">
    <citation type="submission" date="2021-03" db="EMBL/GenBank/DDBJ databases">
        <authorList>
            <consortium name="Genoscope - CEA"/>
            <person name="William W."/>
        </authorList>
    </citation>
    <scope>NUCLEOTIDE SEQUENCE</scope>
    <source>
        <strain evidence="1">Doubled-haploid Pahang</strain>
    </source>
</reference>
<keyword evidence="3" id="KW-1185">Reference proteome</keyword>
<proteinExistence type="predicted"/>
<evidence type="ECO:0000313" key="2">
    <source>
        <dbReference type="EnsemblPlants" id="Ma11_p18250.1"/>
    </source>
</evidence>
<dbReference type="Gramene" id="Ma11_t18250.1">
    <property type="protein sequence ID" value="Ma11_p18250.1"/>
    <property type="gene ID" value="Ma11_g18250"/>
</dbReference>
<name>A0A804L963_MUSAM</name>
<dbReference type="AlphaFoldDB" id="A0A804L963"/>
<dbReference type="EMBL" id="HG996475">
    <property type="protein sequence ID" value="CAG1864945.1"/>
    <property type="molecule type" value="Genomic_DNA"/>
</dbReference>
<gene>
    <name evidence="1" type="ORF">GSMUA_06830.1</name>
</gene>
<evidence type="ECO:0000313" key="3">
    <source>
        <dbReference type="Proteomes" id="UP000012960"/>
    </source>
</evidence>
<accession>A0A804L963</accession>
<dbReference type="Proteomes" id="UP000012960">
    <property type="component" value="Unplaced"/>
</dbReference>
<dbReference type="InParanoid" id="A0A804L963"/>
<dbReference type="EnsemblPlants" id="Ma11_t18250.1">
    <property type="protein sequence ID" value="Ma11_p18250.1"/>
    <property type="gene ID" value="Ma11_g18250"/>
</dbReference>
<evidence type="ECO:0000313" key="1">
    <source>
        <dbReference type="EMBL" id="CAG1864945.1"/>
    </source>
</evidence>
<protein>
    <submittedName>
        <fullName evidence="1">(wild Malaysian banana) hypothetical protein</fullName>
    </submittedName>
</protein>
<reference evidence="2" key="2">
    <citation type="submission" date="2021-05" db="UniProtKB">
        <authorList>
            <consortium name="EnsemblPlants"/>
        </authorList>
    </citation>
    <scope>IDENTIFICATION</scope>
    <source>
        <strain evidence="2">subsp. malaccensis</strain>
    </source>
</reference>
<sequence length="33" mass="4146">MDFFWRINTSEKCSLPEIKCDITQLFIYTEYYF</sequence>